<accession>A0A1G2BXT2</accession>
<reference evidence="2 3" key="1">
    <citation type="journal article" date="2016" name="Nat. Commun.">
        <title>Thousands of microbial genomes shed light on interconnected biogeochemical processes in an aquifer system.</title>
        <authorList>
            <person name="Anantharaman K."/>
            <person name="Brown C.T."/>
            <person name="Hug L.A."/>
            <person name="Sharon I."/>
            <person name="Castelle C.J."/>
            <person name="Probst A.J."/>
            <person name="Thomas B.C."/>
            <person name="Singh A."/>
            <person name="Wilkins M.J."/>
            <person name="Karaoz U."/>
            <person name="Brodie E.L."/>
            <person name="Williams K.H."/>
            <person name="Hubbard S.S."/>
            <person name="Banfield J.F."/>
        </authorList>
    </citation>
    <scope>NUCLEOTIDE SEQUENCE [LARGE SCALE GENOMIC DNA]</scope>
</reference>
<evidence type="ECO:0000313" key="2">
    <source>
        <dbReference type="EMBL" id="OGY92997.1"/>
    </source>
</evidence>
<name>A0A1G2BXT2_9BACT</name>
<dbReference type="EMBL" id="MHKN01000003">
    <property type="protein sequence ID" value="OGY92997.1"/>
    <property type="molecule type" value="Genomic_DNA"/>
</dbReference>
<keyword evidence="1" id="KW-1133">Transmembrane helix</keyword>
<dbReference type="Proteomes" id="UP000177349">
    <property type="component" value="Unassembled WGS sequence"/>
</dbReference>
<dbReference type="AlphaFoldDB" id="A0A1G2BXT2"/>
<proteinExistence type="predicted"/>
<keyword evidence="1" id="KW-0472">Membrane</keyword>
<organism evidence="2 3">
    <name type="scientific">Candidatus Komeilibacteria bacterium RIFCSPLOWO2_01_FULL_53_11</name>
    <dbReference type="NCBI Taxonomy" id="1798552"/>
    <lineage>
        <taxon>Bacteria</taxon>
        <taxon>Candidatus Komeiliibacteriota</taxon>
    </lineage>
</organism>
<keyword evidence="1" id="KW-0812">Transmembrane</keyword>
<sequence>MKFLSLLSGARYSKYDKTVHVAVSFAMTLIGAVVVPLTWAAIAVFIAGIVKELFDIKHSRFKFDLTDIYANAAGVLFASLVWLLIAAS</sequence>
<evidence type="ECO:0008006" key="4">
    <source>
        <dbReference type="Google" id="ProtNLM"/>
    </source>
</evidence>
<evidence type="ECO:0000313" key="3">
    <source>
        <dbReference type="Proteomes" id="UP000177349"/>
    </source>
</evidence>
<gene>
    <name evidence="2" type="ORF">A3B31_02145</name>
</gene>
<protein>
    <recommendedName>
        <fullName evidence="4">VanZ-like domain-containing protein</fullName>
    </recommendedName>
</protein>
<feature type="transmembrane region" description="Helical" evidence="1">
    <location>
        <begin position="68"/>
        <end position="87"/>
    </location>
</feature>
<feature type="transmembrane region" description="Helical" evidence="1">
    <location>
        <begin position="21"/>
        <end position="48"/>
    </location>
</feature>
<evidence type="ECO:0000256" key="1">
    <source>
        <dbReference type="SAM" id="Phobius"/>
    </source>
</evidence>
<comment type="caution">
    <text evidence="2">The sequence shown here is derived from an EMBL/GenBank/DDBJ whole genome shotgun (WGS) entry which is preliminary data.</text>
</comment>